<dbReference type="InterPro" id="IPR006139">
    <property type="entry name" value="D-isomer_2_OHA_DH_cat_dom"/>
</dbReference>
<evidence type="ECO:0000313" key="7">
    <source>
        <dbReference type="EMBL" id="KUO40264.1"/>
    </source>
</evidence>
<comment type="similarity">
    <text evidence="1 4">Belongs to the D-isomer specific 2-hydroxyacid dehydrogenase family.</text>
</comment>
<evidence type="ECO:0000256" key="2">
    <source>
        <dbReference type="ARBA" id="ARBA00023002"/>
    </source>
</evidence>
<dbReference type="Proteomes" id="UP000074294">
    <property type="component" value="Unassembled WGS sequence"/>
</dbReference>
<evidence type="ECO:0008006" key="9">
    <source>
        <dbReference type="Google" id="ProtNLM"/>
    </source>
</evidence>
<proteinExistence type="inferred from homology"/>
<dbReference type="CDD" id="cd05299">
    <property type="entry name" value="CtBP_dh"/>
    <property type="match status" value="1"/>
</dbReference>
<evidence type="ECO:0000259" key="5">
    <source>
        <dbReference type="Pfam" id="PF00389"/>
    </source>
</evidence>
<dbReference type="InterPro" id="IPR029752">
    <property type="entry name" value="D-isomer_DH_CS1"/>
</dbReference>
<dbReference type="GO" id="GO:0051287">
    <property type="term" value="F:NAD binding"/>
    <property type="evidence" value="ECO:0007669"/>
    <property type="project" value="InterPro"/>
</dbReference>
<feature type="domain" description="D-isomer specific 2-hydroxyacid dehydrogenase catalytic" evidence="5">
    <location>
        <begin position="20"/>
        <end position="331"/>
    </location>
</feature>
<dbReference type="AlphaFoldDB" id="A0A147JUZ5"/>
<keyword evidence="2 4" id="KW-0560">Oxidoreductase</keyword>
<feature type="domain" description="D-isomer specific 2-hydroxyacid dehydrogenase NAD-binding" evidence="6">
    <location>
        <begin position="109"/>
        <end position="299"/>
    </location>
</feature>
<dbReference type="FunFam" id="3.40.50.720:FF:000203">
    <property type="entry name" value="D-3-phosphoglycerate dehydrogenase (SerA)"/>
    <property type="match status" value="1"/>
</dbReference>
<dbReference type="Pfam" id="PF02826">
    <property type="entry name" value="2-Hacid_dh_C"/>
    <property type="match status" value="1"/>
</dbReference>
<organism evidence="7 8">
    <name type="scientific">Hadarchaeum yellowstonense</name>
    <dbReference type="NCBI Taxonomy" id="1776334"/>
    <lineage>
        <taxon>Archaea</taxon>
        <taxon>Methanobacteriati</taxon>
        <taxon>Candidatus Hadarchaeota</taxon>
        <taxon>Candidatus Hadarchaeia</taxon>
        <taxon>Candidatus Hadarchaeales</taxon>
        <taxon>Candidatus Hadarchaeaceae</taxon>
        <taxon>Candidatus Hadarchaeum</taxon>
    </lineage>
</organism>
<dbReference type="Gene3D" id="3.40.50.720">
    <property type="entry name" value="NAD(P)-binding Rossmann-like Domain"/>
    <property type="match status" value="2"/>
</dbReference>
<dbReference type="PANTHER" id="PTHR43761:SF1">
    <property type="entry name" value="D-ISOMER SPECIFIC 2-HYDROXYACID DEHYDROGENASE CATALYTIC DOMAIN-CONTAINING PROTEIN-RELATED"/>
    <property type="match status" value="1"/>
</dbReference>
<dbReference type="PROSITE" id="PS00065">
    <property type="entry name" value="D_2_HYDROXYACID_DH_1"/>
    <property type="match status" value="1"/>
</dbReference>
<dbReference type="Pfam" id="PF00389">
    <property type="entry name" value="2-Hacid_dh"/>
    <property type="match status" value="1"/>
</dbReference>
<evidence type="ECO:0000256" key="3">
    <source>
        <dbReference type="ARBA" id="ARBA00023027"/>
    </source>
</evidence>
<dbReference type="GO" id="GO:0016616">
    <property type="term" value="F:oxidoreductase activity, acting on the CH-OH group of donors, NAD or NADP as acceptor"/>
    <property type="evidence" value="ECO:0007669"/>
    <property type="project" value="InterPro"/>
</dbReference>
<dbReference type="SUPFAM" id="SSF51735">
    <property type="entry name" value="NAD(P)-binding Rossmann-fold domains"/>
    <property type="match status" value="1"/>
</dbReference>
<dbReference type="PANTHER" id="PTHR43761">
    <property type="entry name" value="D-ISOMER SPECIFIC 2-HYDROXYACID DEHYDROGENASE FAMILY PROTEIN (AFU_ORTHOLOGUE AFUA_1G13630)"/>
    <property type="match status" value="1"/>
</dbReference>
<evidence type="ECO:0000313" key="8">
    <source>
        <dbReference type="Proteomes" id="UP000074294"/>
    </source>
</evidence>
<dbReference type="InterPro" id="IPR050418">
    <property type="entry name" value="D-iso_2-hydroxyacid_DH_PdxB"/>
</dbReference>
<dbReference type="GO" id="GO:0003714">
    <property type="term" value="F:transcription corepressor activity"/>
    <property type="evidence" value="ECO:0007669"/>
    <property type="project" value="InterPro"/>
</dbReference>
<protein>
    <recommendedName>
        <fullName evidence="9">C-terminal binding protein</fullName>
    </recommendedName>
</protein>
<evidence type="ECO:0000256" key="1">
    <source>
        <dbReference type="ARBA" id="ARBA00005854"/>
    </source>
</evidence>
<evidence type="ECO:0000259" key="6">
    <source>
        <dbReference type="Pfam" id="PF02826"/>
    </source>
</evidence>
<comment type="caution">
    <text evidence="7">The sequence shown here is derived from an EMBL/GenBank/DDBJ whole genome shotgun (WGS) entry which is preliminary data.</text>
</comment>
<sequence length="341" mass="37790">MQKMKAVIEHATFTEIGMEREALGKMGVEVVDIVESGADIRKEAVDADAIMIETLEIDKEIIDSTTRCKIIAVYATGYDNIDVKAATEKGIFVTNAGNYCSEEVQDHALALIMASVRKLFLYSQAVKSGNWEKKLGRPVRSLLDLKDLGVPIKGIPDITLGIFGFGRIGRGLCRKARCIGFKVIAHDPLVPAEEMVKEGATPVDFDELLARSDVISIHAPLTEETRHRFSYNEFKKMKRGAILVNASRGAIVNEEALIKALKEGQLQSAALDVLEQETPPSEDNPLFKLDNVIVTPHCAFYSERSQMELRRRILNQAMQALRGEVPDNLVNKEVLAKIGRK</sequence>
<dbReference type="SUPFAM" id="SSF52283">
    <property type="entry name" value="Formate/glycerate dehydrogenase catalytic domain-like"/>
    <property type="match status" value="1"/>
</dbReference>
<dbReference type="PROSITE" id="PS00671">
    <property type="entry name" value="D_2_HYDROXYACID_DH_3"/>
    <property type="match status" value="1"/>
</dbReference>
<evidence type="ECO:0000256" key="4">
    <source>
        <dbReference type="RuleBase" id="RU003719"/>
    </source>
</evidence>
<dbReference type="InterPro" id="IPR043322">
    <property type="entry name" value="CtBP"/>
</dbReference>
<keyword evidence="3" id="KW-0520">NAD</keyword>
<dbReference type="InterPro" id="IPR029753">
    <property type="entry name" value="D-isomer_DH_CS"/>
</dbReference>
<dbReference type="InterPro" id="IPR006140">
    <property type="entry name" value="D-isomer_DH_NAD-bd"/>
</dbReference>
<accession>A0A147JUZ5</accession>
<dbReference type="InterPro" id="IPR036291">
    <property type="entry name" value="NAD(P)-bd_dom_sf"/>
</dbReference>
<name>A0A147JUZ5_HADYE</name>
<dbReference type="STRING" id="1776334.APZ16_04655"/>
<dbReference type="EMBL" id="LQMQ01000045">
    <property type="protein sequence ID" value="KUO40264.1"/>
    <property type="molecule type" value="Genomic_DNA"/>
</dbReference>
<gene>
    <name evidence="7" type="ORF">APZ16_04655</name>
</gene>
<reference evidence="7 8" key="1">
    <citation type="journal article" date="2016" name="Nat. Microbiol.">
        <title>Genomic inference of the metabolism of cosmopolitan subsurface Archaea, Hadesarchaea.</title>
        <authorList>
            <person name="Baker B.J."/>
            <person name="Saw J.H."/>
            <person name="Lind A.E."/>
            <person name="Lazar C.S."/>
            <person name="Hinrichs K.-U."/>
            <person name="Teske A.P."/>
            <person name="Ettema T.J."/>
        </authorList>
    </citation>
    <scope>NUCLEOTIDE SEQUENCE [LARGE SCALE GENOMIC DNA]</scope>
</reference>